<keyword evidence="6" id="KW-0812">Transmembrane</keyword>
<feature type="domain" description="EGF-like" evidence="7">
    <location>
        <begin position="219"/>
        <end position="255"/>
    </location>
</feature>
<dbReference type="InterPro" id="IPR049883">
    <property type="entry name" value="NOTCH1_EGF-like"/>
</dbReference>
<dbReference type="Gene3D" id="2.10.25.10">
    <property type="entry name" value="Laminin"/>
    <property type="match status" value="2"/>
</dbReference>
<keyword evidence="1 5" id="KW-0245">EGF-like domain</keyword>
<dbReference type="RefSeq" id="XP_022236024.1">
    <property type="nucleotide sequence ID" value="XM_022380316.1"/>
</dbReference>
<reference evidence="9" key="1">
    <citation type="submission" date="2025-08" db="UniProtKB">
        <authorList>
            <consortium name="RefSeq"/>
        </authorList>
    </citation>
    <scope>IDENTIFICATION</scope>
    <source>
        <tissue evidence="9">Muscle</tissue>
    </source>
</reference>
<dbReference type="InterPro" id="IPR001881">
    <property type="entry name" value="EGF-like_Ca-bd_dom"/>
</dbReference>
<keyword evidence="3" id="KW-0677">Repeat</keyword>
<dbReference type="PANTHER" id="PTHR24050:SF28">
    <property type="entry name" value="UROMODULIN-LIKE"/>
    <property type="match status" value="1"/>
</dbReference>
<keyword evidence="6" id="KW-1133">Transmembrane helix</keyword>
<evidence type="ECO:0000313" key="8">
    <source>
        <dbReference type="Proteomes" id="UP000694941"/>
    </source>
</evidence>
<protein>
    <submittedName>
        <fullName evidence="9">Latent-transforming growth factor beta-binding protein 1-like</fullName>
    </submittedName>
</protein>
<dbReference type="PROSITE" id="PS00022">
    <property type="entry name" value="EGF_1"/>
    <property type="match status" value="1"/>
</dbReference>
<sequence length="302" mass="33351">GAAYTSNFTFKNRYNTPQAAPPGVYFTENFDEKQLLNDIESAMKIQYGENFISAVIIDTKLEDGELSSSVSLQFEQEEELINKIFSDEACISTSENDGYCIIPPSLVVNKTKLEETIFEPINQCSTPRKVCPAYTSCKKHNGTIEFSCFCEEHFKKIHDYKIGKGGTVEYCNDIDECASPSVCPSFTECMNTIGSYSCPCVEGYKPKSTDDGPKVTGCIGVCSDSPCGTNGECEATTLHNFYCKCAKGYTGIRCEERDTFLSAAMKNTAIVGTALGSVILLFIIGTALVIFRLKKRNRNEQR</sequence>
<name>A0ABM1RXB9_LIMPO</name>
<dbReference type="SMART" id="SM00181">
    <property type="entry name" value="EGF"/>
    <property type="match status" value="2"/>
</dbReference>
<dbReference type="InterPro" id="IPR000742">
    <property type="entry name" value="EGF"/>
</dbReference>
<evidence type="ECO:0000256" key="4">
    <source>
        <dbReference type="ARBA" id="ARBA00023157"/>
    </source>
</evidence>
<comment type="caution">
    <text evidence="5">Lacks conserved residue(s) required for the propagation of feature annotation.</text>
</comment>
<dbReference type="GeneID" id="111083668"/>
<organism evidence="8 9">
    <name type="scientific">Limulus polyphemus</name>
    <name type="common">Atlantic horseshoe crab</name>
    <dbReference type="NCBI Taxonomy" id="6850"/>
    <lineage>
        <taxon>Eukaryota</taxon>
        <taxon>Metazoa</taxon>
        <taxon>Ecdysozoa</taxon>
        <taxon>Arthropoda</taxon>
        <taxon>Chelicerata</taxon>
        <taxon>Merostomata</taxon>
        <taxon>Xiphosura</taxon>
        <taxon>Limulidae</taxon>
        <taxon>Limulus</taxon>
    </lineage>
</organism>
<dbReference type="InterPro" id="IPR018097">
    <property type="entry name" value="EGF_Ca-bd_CS"/>
</dbReference>
<feature type="non-terminal residue" evidence="9">
    <location>
        <position position="1"/>
    </location>
</feature>
<evidence type="ECO:0000256" key="3">
    <source>
        <dbReference type="ARBA" id="ARBA00022737"/>
    </source>
</evidence>
<dbReference type="Pfam" id="PF07645">
    <property type="entry name" value="EGF_CA"/>
    <property type="match status" value="2"/>
</dbReference>
<evidence type="ECO:0000256" key="1">
    <source>
        <dbReference type="ARBA" id="ARBA00022536"/>
    </source>
</evidence>
<keyword evidence="4 5" id="KW-1015">Disulfide bond</keyword>
<feature type="domain" description="EGF-like" evidence="7">
    <location>
        <begin position="173"/>
        <end position="210"/>
    </location>
</feature>
<accession>A0ABM1RXB9</accession>
<gene>
    <name evidence="9" type="primary">LOC111083668</name>
</gene>
<dbReference type="PROSITE" id="PS50026">
    <property type="entry name" value="EGF_3"/>
    <property type="match status" value="2"/>
</dbReference>
<evidence type="ECO:0000256" key="5">
    <source>
        <dbReference type="PROSITE-ProRule" id="PRU00076"/>
    </source>
</evidence>
<dbReference type="InterPro" id="IPR000152">
    <property type="entry name" value="EGF-type_Asp/Asn_hydroxyl_site"/>
</dbReference>
<evidence type="ECO:0000256" key="2">
    <source>
        <dbReference type="ARBA" id="ARBA00022729"/>
    </source>
</evidence>
<keyword evidence="8" id="KW-1185">Reference proteome</keyword>
<dbReference type="SUPFAM" id="SSF57196">
    <property type="entry name" value="EGF/Laminin"/>
    <property type="match status" value="2"/>
</dbReference>
<keyword evidence="6" id="KW-0472">Membrane</keyword>
<proteinExistence type="predicted"/>
<evidence type="ECO:0000259" key="7">
    <source>
        <dbReference type="PROSITE" id="PS50026"/>
    </source>
</evidence>
<dbReference type="SMART" id="SM00179">
    <property type="entry name" value="EGF_CA"/>
    <property type="match status" value="2"/>
</dbReference>
<dbReference type="InterPro" id="IPR052235">
    <property type="entry name" value="Nephronectin_domain"/>
</dbReference>
<dbReference type="PROSITE" id="PS01186">
    <property type="entry name" value="EGF_2"/>
    <property type="match status" value="1"/>
</dbReference>
<dbReference type="Proteomes" id="UP000694941">
    <property type="component" value="Unplaced"/>
</dbReference>
<dbReference type="PROSITE" id="PS00010">
    <property type="entry name" value="ASX_HYDROXYL"/>
    <property type="match status" value="1"/>
</dbReference>
<evidence type="ECO:0000256" key="6">
    <source>
        <dbReference type="SAM" id="Phobius"/>
    </source>
</evidence>
<dbReference type="PROSITE" id="PS01187">
    <property type="entry name" value="EGF_CA"/>
    <property type="match status" value="1"/>
</dbReference>
<evidence type="ECO:0000313" key="9">
    <source>
        <dbReference type="RefSeq" id="XP_022236024.1"/>
    </source>
</evidence>
<feature type="disulfide bond" evidence="5">
    <location>
        <begin position="245"/>
        <end position="254"/>
    </location>
</feature>
<keyword evidence="2" id="KW-0732">Signal</keyword>
<dbReference type="CDD" id="cd00054">
    <property type="entry name" value="EGF_CA"/>
    <property type="match status" value="1"/>
</dbReference>
<dbReference type="PANTHER" id="PTHR24050">
    <property type="entry name" value="PA14 DOMAIN-CONTAINING PROTEIN"/>
    <property type="match status" value="1"/>
</dbReference>
<feature type="transmembrane region" description="Helical" evidence="6">
    <location>
        <begin position="269"/>
        <end position="293"/>
    </location>
</feature>